<dbReference type="Proteomes" id="UP001240643">
    <property type="component" value="Unassembled WGS sequence"/>
</dbReference>
<evidence type="ECO:0000313" key="1">
    <source>
        <dbReference type="EMBL" id="MDQ0513596.1"/>
    </source>
</evidence>
<reference evidence="1" key="1">
    <citation type="submission" date="2023-07" db="EMBL/GenBank/DDBJ databases">
        <title>Genomic Encyclopedia of Type Strains, Phase IV (KMG-IV): sequencing the most valuable type-strain genomes for metagenomic binning, comparative biology and taxonomic classification.</title>
        <authorList>
            <person name="Goeker M."/>
        </authorList>
    </citation>
    <scope>NUCLEOTIDE SEQUENCE [LARGE SCALE GENOMIC DNA]</scope>
    <source>
        <strain evidence="1">DSM 21204</strain>
    </source>
</reference>
<evidence type="ECO:0000313" key="2">
    <source>
        <dbReference type="Proteomes" id="UP001240643"/>
    </source>
</evidence>
<sequence length="781" mass="91937">MNKKAHFAILNISNFSINIDKARQGDNLYKLVPFTNFTQLIDLFNVTKIYSYASNDADFETEFYQACNFQKGQAYHLSTSLKSNLYNIYEAIKQHDQLDTPAIRVVLRIGEYFANNDFYALEALILVLQKNFLNNRHLKFYFDLLVDRPVYDWSFLDRAISLLQKNFGTRLFLINSLVDASGIIGFQKAPLKIQKFIDQVIFQKQLKGFNSLQNVVTEIKTNNRIKQFYINQDFVKVKLNEYPIIFFDFADQVMEELKTGVLNRQRARPHISPKVIYHVNYAVNTHERDLKQTEFIANKVAVVSTEARLDPISAMLSDYHLFLVETKYQNNPFTYLFDLANQYYAEFKKSLFYGDIVVLEWNILKIARKFFSPAVWLFALALFNLHIAKIITLLQKVGVKWNLFSTGYGFDRNFKKYDDAKINLLYITNTINAAKEPFSFKPRNTSINSLVDNLKLCLNYKPMQLRSSSADVTIKFNHDLIELEAELKMIDNNNSLLYYINKYYKPTKTADDKEIKELTKEPKKIDEALLKQIGKQMPLWSTRVFEANEVIEECSKLNLFNPYLNIFFRERDLIAADDINFNDLIYFYYVAYVFKEENKQININYEDQESFDNLFLTHYLKHLEKTCNYLGINKRTKRDQKKIILDQGKIFRLSHNSKATDKLFQEFATKLTDIHDAKRARLENNMKIYYEKMGLDDAAKNSSVNEALWKRIMERNKVMTKLKLHKRFNLLRQNSSVYNYNDVVKDSAITKRYVPSRLSINANLAERNRSQRFTPKPQDEE</sequence>
<gene>
    <name evidence="1" type="ORF">J2Z62_000034</name>
</gene>
<protein>
    <submittedName>
        <fullName evidence="1">Uncharacterized protein</fullName>
    </submittedName>
</protein>
<name>A0ABU0LY11_9BACT</name>
<proteinExistence type="predicted"/>
<dbReference type="EMBL" id="JAUSWO010000001">
    <property type="protein sequence ID" value="MDQ0513596.1"/>
    <property type="molecule type" value="Genomic_DNA"/>
</dbReference>
<keyword evidence="2" id="KW-1185">Reference proteome</keyword>
<comment type="caution">
    <text evidence="1">The sequence shown here is derived from an EMBL/GenBank/DDBJ whole genome shotgun (WGS) entry which is preliminary data.</text>
</comment>
<organism evidence="1 2">
    <name type="scientific">Mycoplasmoides fastidiosum</name>
    <dbReference type="NCBI Taxonomy" id="92758"/>
    <lineage>
        <taxon>Bacteria</taxon>
        <taxon>Bacillati</taxon>
        <taxon>Mycoplasmatota</taxon>
        <taxon>Mycoplasmoidales</taxon>
        <taxon>Mycoplasmoidaceae</taxon>
        <taxon>Mycoplasmoides</taxon>
    </lineage>
</organism>
<dbReference type="RefSeq" id="WP_256547706.1">
    <property type="nucleotide sequence ID" value="NZ_CP101809.1"/>
</dbReference>
<accession>A0ABU0LY11</accession>